<organism evidence="9 10">
    <name type="scientific">Roseiconus nitratireducens</name>
    <dbReference type="NCBI Taxonomy" id="2605748"/>
    <lineage>
        <taxon>Bacteria</taxon>
        <taxon>Pseudomonadati</taxon>
        <taxon>Planctomycetota</taxon>
        <taxon>Planctomycetia</taxon>
        <taxon>Pirellulales</taxon>
        <taxon>Pirellulaceae</taxon>
        <taxon>Roseiconus</taxon>
    </lineage>
</organism>
<accession>A0A5M6D6L0</accession>
<dbReference type="InterPro" id="IPR029057">
    <property type="entry name" value="PRTase-like"/>
</dbReference>
<dbReference type="SUPFAM" id="SSF53271">
    <property type="entry name" value="PRTase-like"/>
    <property type="match status" value="1"/>
</dbReference>
<dbReference type="InterPro" id="IPR005946">
    <property type="entry name" value="Rib-P_diPkinase"/>
</dbReference>
<dbReference type="PANTHER" id="PTHR10210">
    <property type="entry name" value="RIBOSE-PHOSPHATE DIPHOSPHOKINASE FAMILY MEMBER"/>
    <property type="match status" value="1"/>
</dbReference>
<dbReference type="PANTHER" id="PTHR10210:SF32">
    <property type="entry name" value="RIBOSE-PHOSPHATE PYROPHOSPHOKINASE 2"/>
    <property type="match status" value="1"/>
</dbReference>
<dbReference type="Pfam" id="PF14572">
    <property type="entry name" value="Pribosyl_synth"/>
    <property type="match status" value="1"/>
</dbReference>
<proteinExistence type="predicted"/>
<dbReference type="GO" id="GO:0002189">
    <property type="term" value="C:ribose phosphate diphosphokinase complex"/>
    <property type="evidence" value="ECO:0007669"/>
    <property type="project" value="TreeGrafter"/>
</dbReference>
<dbReference type="GO" id="GO:0006164">
    <property type="term" value="P:purine nucleotide biosynthetic process"/>
    <property type="evidence" value="ECO:0007669"/>
    <property type="project" value="TreeGrafter"/>
</dbReference>
<reference evidence="9 10" key="1">
    <citation type="submission" date="2019-08" db="EMBL/GenBank/DDBJ databases">
        <authorList>
            <person name="Dhanesh K."/>
            <person name="Kumar G."/>
            <person name="Sasikala C."/>
            <person name="Venkata Ramana C."/>
        </authorList>
    </citation>
    <scope>NUCLEOTIDE SEQUENCE [LARGE SCALE GENOMIC DNA]</scope>
    <source>
        <strain evidence="9 10">JC645</strain>
    </source>
</reference>
<sequence length="329" mass="35373">MNHNRPMVFAVKSSEDFGRQVAARAGLDVSPHEERDFDGGEHKIRPLCSVRNRDVYVVASLFGDSEHSANDKLCRLLFFIGALRDASAGRVTAIVPYLCYARKDRKTKSRDPVTTRYVARLFEAVHLDHLVTMEVHNLAAFQNAFSGVTTDHLEATRLLVEHFASSGPAGELAVVSPDVGGVKRADLFRSALERRLGTEISSGFLQKQRSEGVVSTGAFVGEVQGKNVILIDDLISSGTTLVNAAKACRQAGAAEVIAAATHGVFSEKAESILSDKALDQVVISDTVPPQFLSPAFVEQKLCIVQTVGLFGDAIHCLNGGGSIVDLLSV</sequence>
<dbReference type="GO" id="GO:0006015">
    <property type="term" value="P:5-phosphoribose 1-diphosphate biosynthetic process"/>
    <property type="evidence" value="ECO:0007669"/>
    <property type="project" value="TreeGrafter"/>
</dbReference>
<dbReference type="SMART" id="SM01400">
    <property type="entry name" value="Pribosyltran_N"/>
    <property type="match status" value="1"/>
</dbReference>
<dbReference type="NCBIfam" id="TIGR01251">
    <property type="entry name" value="ribP_PPkin"/>
    <property type="match status" value="1"/>
</dbReference>
<dbReference type="Proteomes" id="UP000324479">
    <property type="component" value="Unassembled WGS sequence"/>
</dbReference>
<dbReference type="GO" id="GO:0004749">
    <property type="term" value="F:ribose phosphate diphosphokinase activity"/>
    <property type="evidence" value="ECO:0007669"/>
    <property type="project" value="UniProtKB-EC"/>
</dbReference>
<evidence type="ECO:0000256" key="4">
    <source>
        <dbReference type="ARBA" id="ARBA00022741"/>
    </source>
</evidence>
<evidence type="ECO:0000313" key="10">
    <source>
        <dbReference type="Proteomes" id="UP000324479"/>
    </source>
</evidence>
<dbReference type="InterPro" id="IPR000836">
    <property type="entry name" value="PRTase_dom"/>
</dbReference>
<evidence type="ECO:0000256" key="2">
    <source>
        <dbReference type="ARBA" id="ARBA00022679"/>
    </source>
</evidence>
<name>A0A5M6D6L0_9BACT</name>
<keyword evidence="10" id="KW-1185">Reference proteome</keyword>
<evidence type="ECO:0000259" key="8">
    <source>
        <dbReference type="Pfam" id="PF13793"/>
    </source>
</evidence>
<protein>
    <recommendedName>
        <fullName evidence="1">ribose-phosphate diphosphokinase</fullName>
        <ecNumber evidence="1">2.7.6.1</ecNumber>
    </recommendedName>
</protein>
<dbReference type="InterPro" id="IPR029099">
    <property type="entry name" value="Pribosyltran_N"/>
</dbReference>
<dbReference type="CDD" id="cd06223">
    <property type="entry name" value="PRTases_typeI"/>
    <property type="match status" value="1"/>
</dbReference>
<dbReference type="Gene3D" id="3.40.50.2020">
    <property type="match status" value="2"/>
</dbReference>
<dbReference type="GO" id="GO:0005524">
    <property type="term" value="F:ATP binding"/>
    <property type="evidence" value="ECO:0007669"/>
    <property type="project" value="UniProtKB-KW"/>
</dbReference>
<dbReference type="RefSeq" id="WP_150076796.1">
    <property type="nucleotide sequence ID" value="NZ_VWOX01000006.1"/>
</dbReference>
<dbReference type="Pfam" id="PF13793">
    <property type="entry name" value="Pribosyltran_N"/>
    <property type="match status" value="1"/>
</dbReference>
<keyword evidence="3" id="KW-0545">Nucleotide biosynthesis</keyword>
<keyword evidence="4" id="KW-0547">Nucleotide-binding</keyword>
<evidence type="ECO:0000256" key="3">
    <source>
        <dbReference type="ARBA" id="ARBA00022727"/>
    </source>
</evidence>
<dbReference type="FunFam" id="3.40.50.2020:FF:000014">
    <property type="entry name" value="Ribose-phosphate pyrophosphokinase 1"/>
    <property type="match status" value="1"/>
</dbReference>
<evidence type="ECO:0000256" key="5">
    <source>
        <dbReference type="ARBA" id="ARBA00022777"/>
    </source>
</evidence>
<dbReference type="EMBL" id="VWOX01000006">
    <property type="protein sequence ID" value="KAA5543131.1"/>
    <property type="molecule type" value="Genomic_DNA"/>
</dbReference>
<evidence type="ECO:0000256" key="7">
    <source>
        <dbReference type="ARBA" id="ARBA00049535"/>
    </source>
</evidence>
<comment type="catalytic activity">
    <reaction evidence="7">
        <text>D-ribose 5-phosphate + ATP = 5-phospho-alpha-D-ribose 1-diphosphate + AMP + H(+)</text>
        <dbReference type="Rhea" id="RHEA:15609"/>
        <dbReference type="ChEBI" id="CHEBI:15378"/>
        <dbReference type="ChEBI" id="CHEBI:30616"/>
        <dbReference type="ChEBI" id="CHEBI:58017"/>
        <dbReference type="ChEBI" id="CHEBI:78346"/>
        <dbReference type="ChEBI" id="CHEBI:456215"/>
        <dbReference type="EC" id="2.7.6.1"/>
    </reaction>
</comment>
<dbReference type="GO" id="GO:0000287">
    <property type="term" value="F:magnesium ion binding"/>
    <property type="evidence" value="ECO:0007669"/>
    <property type="project" value="InterPro"/>
</dbReference>
<comment type="caution">
    <text evidence="9">The sequence shown here is derived from an EMBL/GenBank/DDBJ whole genome shotgun (WGS) entry which is preliminary data.</text>
</comment>
<keyword evidence="5 9" id="KW-0418">Kinase</keyword>
<dbReference type="EC" id="2.7.6.1" evidence="1"/>
<dbReference type="GO" id="GO:0016301">
    <property type="term" value="F:kinase activity"/>
    <property type="evidence" value="ECO:0007669"/>
    <property type="project" value="UniProtKB-KW"/>
</dbReference>
<dbReference type="GO" id="GO:0005737">
    <property type="term" value="C:cytoplasm"/>
    <property type="evidence" value="ECO:0007669"/>
    <property type="project" value="TreeGrafter"/>
</dbReference>
<evidence type="ECO:0000256" key="1">
    <source>
        <dbReference type="ARBA" id="ARBA00013247"/>
    </source>
</evidence>
<evidence type="ECO:0000256" key="6">
    <source>
        <dbReference type="ARBA" id="ARBA00022840"/>
    </source>
</evidence>
<evidence type="ECO:0000313" key="9">
    <source>
        <dbReference type="EMBL" id="KAA5543131.1"/>
    </source>
</evidence>
<feature type="domain" description="Ribose-phosphate pyrophosphokinase N-terminal" evidence="8">
    <location>
        <begin position="7"/>
        <end position="124"/>
    </location>
</feature>
<dbReference type="AlphaFoldDB" id="A0A5M6D6L0"/>
<keyword evidence="2" id="KW-0808">Transferase</keyword>
<gene>
    <name evidence="9" type="ORF">FYK55_12670</name>
</gene>
<keyword evidence="6" id="KW-0067">ATP-binding</keyword>